<sequence>MSYRQRGNNHQLSYYRQRTTHPKPEPLPAWEKKLCIKVGAMPWEIFVEAKKNLYENDKVLEWDDSTRLTTFQKANAMGNIYTNSSLLKFKLPKVM</sequence>
<feature type="compositionally biased region" description="Polar residues" evidence="1">
    <location>
        <begin position="1"/>
        <end position="17"/>
    </location>
</feature>
<dbReference type="OrthoDB" id="943542at2759"/>
<accession>A0A7J9CBR3</accession>
<gene>
    <name evidence="2" type="ORF">Gogos_008537</name>
</gene>
<reference evidence="2 3" key="1">
    <citation type="journal article" date="2019" name="Genome Biol. Evol.">
        <title>Insights into the evolution of the New World diploid cottons (Gossypium, subgenus Houzingenia) based on genome sequencing.</title>
        <authorList>
            <person name="Grover C.E."/>
            <person name="Arick M.A. 2nd"/>
            <person name="Thrash A."/>
            <person name="Conover J.L."/>
            <person name="Sanders W.S."/>
            <person name="Peterson D.G."/>
            <person name="Frelichowski J.E."/>
            <person name="Scheffler J.A."/>
            <person name="Scheffler B.E."/>
            <person name="Wendel J.F."/>
        </authorList>
    </citation>
    <scope>NUCLEOTIDE SEQUENCE [LARGE SCALE GENOMIC DNA]</scope>
    <source>
        <strain evidence="2">5</strain>
        <tissue evidence="2">Leaf</tissue>
    </source>
</reference>
<keyword evidence="3" id="KW-1185">Reference proteome</keyword>
<dbReference type="Proteomes" id="UP000593579">
    <property type="component" value="Unassembled WGS sequence"/>
</dbReference>
<evidence type="ECO:0000256" key="1">
    <source>
        <dbReference type="SAM" id="MobiDB-lite"/>
    </source>
</evidence>
<dbReference type="EMBL" id="JABEZY010000009">
    <property type="protein sequence ID" value="MBA0745980.1"/>
    <property type="molecule type" value="Genomic_DNA"/>
</dbReference>
<protein>
    <submittedName>
        <fullName evidence="2">Uncharacterized protein</fullName>
    </submittedName>
</protein>
<proteinExistence type="predicted"/>
<comment type="caution">
    <text evidence="2">The sequence shown here is derived from an EMBL/GenBank/DDBJ whole genome shotgun (WGS) entry which is preliminary data.</text>
</comment>
<evidence type="ECO:0000313" key="3">
    <source>
        <dbReference type="Proteomes" id="UP000593579"/>
    </source>
</evidence>
<evidence type="ECO:0000313" key="2">
    <source>
        <dbReference type="EMBL" id="MBA0745980.1"/>
    </source>
</evidence>
<dbReference type="AlphaFoldDB" id="A0A7J9CBR3"/>
<name>A0A7J9CBR3_GOSGO</name>
<dbReference type="PANTHER" id="PTHR34567">
    <property type="entry name" value="FK506-BINDING-LIKE PROTEIN"/>
    <property type="match status" value="1"/>
</dbReference>
<feature type="region of interest" description="Disordered" evidence="1">
    <location>
        <begin position="1"/>
        <end position="23"/>
    </location>
</feature>
<dbReference type="PANTHER" id="PTHR34567:SF7">
    <property type="entry name" value="PENTATRICOPEPTIDE REPEAT-CONTAINING-LIKE PROTEIN"/>
    <property type="match status" value="1"/>
</dbReference>
<organism evidence="2 3">
    <name type="scientific">Gossypium gossypioides</name>
    <name type="common">Mexican cotton</name>
    <name type="synonym">Selera gossypioides</name>
    <dbReference type="NCBI Taxonomy" id="34282"/>
    <lineage>
        <taxon>Eukaryota</taxon>
        <taxon>Viridiplantae</taxon>
        <taxon>Streptophyta</taxon>
        <taxon>Embryophyta</taxon>
        <taxon>Tracheophyta</taxon>
        <taxon>Spermatophyta</taxon>
        <taxon>Magnoliopsida</taxon>
        <taxon>eudicotyledons</taxon>
        <taxon>Gunneridae</taxon>
        <taxon>Pentapetalae</taxon>
        <taxon>rosids</taxon>
        <taxon>malvids</taxon>
        <taxon>Malvales</taxon>
        <taxon>Malvaceae</taxon>
        <taxon>Malvoideae</taxon>
        <taxon>Gossypium</taxon>
    </lineage>
</organism>